<protein>
    <submittedName>
        <fullName evidence="1">Uncharacterized protein</fullName>
    </submittedName>
</protein>
<accession>A0A8H7C7B3</accession>
<evidence type="ECO:0000313" key="2">
    <source>
        <dbReference type="Proteomes" id="UP000629468"/>
    </source>
</evidence>
<dbReference type="AlphaFoldDB" id="A0A8H7C7B3"/>
<reference evidence="1 2" key="1">
    <citation type="journal article" name="Sci. Rep.">
        <title>Telomere-to-telomere assembled and centromere annotated genomes of the two main subspecies of the button mushroom Agaricus bisporus reveal especially polymorphic chromosome ends.</title>
        <authorList>
            <person name="Sonnenberg A.S.M."/>
            <person name="Sedaghat-Telgerd N."/>
            <person name="Lavrijssen B."/>
            <person name="Ohm R.A."/>
            <person name="Hendrickx P.M."/>
            <person name="Scholtmeijer K."/>
            <person name="Baars J.J.P."/>
            <person name="van Peer A."/>
        </authorList>
    </citation>
    <scope>NUCLEOTIDE SEQUENCE [LARGE SCALE GENOMIC DNA]</scope>
    <source>
        <strain evidence="1 2">H119_p4</strain>
    </source>
</reference>
<dbReference type="EMBL" id="JABXXO010000011">
    <property type="protein sequence ID" value="KAF7764019.1"/>
    <property type="molecule type" value="Genomic_DNA"/>
</dbReference>
<comment type="caution">
    <text evidence="1">The sequence shown here is derived from an EMBL/GenBank/DDBJ whole genome shotgun (WGS) entry which is preliminary data.</text>
</comment>
<sequence>MAHAHMIELSEINSQVWNSRGNILTLYSLSGPNNDRFICRFSQLAPDFSPASRIVSINSIGGEAHPEKNGDFTTSTIDMSLVVDLSTFEESAMMPFLNWFLMLS</sequence>
<evidence type="ECO:0000313" key="1">
    <source>
        <dbReference type="EMBL" id="KAF7764019.1"/>
    </source>
</evidence>
<organism evidence="1 2">
    <name type="scientific">Agaricus bisporus var. burnettii</name>
    <dbReference type="NCBI Taxonomy" id="192524"/>
    <lineage>
        <taxon>Eukaryota</taxon>
        <taxon>Fungi</taxon>
        <taxon>Dikarya</taxon>
        <taxon>Basidiomycota</taxon>
        <taxon>Agaricomycotina</taxon>
        <taxon>Agaricomycetes</taxon>
        <taxon>Agaricomycetidae</taxon>
        <taxon>Agaricales</taxon>
        <taxon>Agaricineae</taxon>
        <taxon>Agaricaceae</taxon>
        <taxon>Agaricus</taxon>
    </lineage>
</organism>
<gene>
    <name evidence="1" type="ORF">Agabi119p4_8556</name>
</gene>
<dbReference type="Proteomes" id="UP000629468">
    <property type="component" value="Unassembled WGS sequence"/>
</dbReference>
<proteinExistence type="predicted"/>
<name>A0A8H7C7B3_AGABI</name>